<dbReference type="SUPFAM" id="SSF53850">
    <property type="entry name" value="Periplasmic binding protein-like II"/>
    <property type="match status" value="1"/>
</dbReference>
<comment type="caution">
    <text evidence="3">The sequence shown here is derived from an EMBL/GenBank/DDBJ whole genome shotgun (WGS) entry which is preliminary data.</text>
</comment>
<dbReference type="Gene3D" id="3.40.190.290">
    <property type="match status" value="1"/>
</dbReference>
<evidence type="ECO:0000259" key="2">
    <source>
        <dbReference type="Pfam" id="PF03466"/>
    </source>
</evidence>
<protein>
    <recommendedName>
        <fullName evidence="2">LysR substrate-binding domain-containing protein</fullName>
    </recommendedName>
</protein>
<dbReference type="OrthoDB" id="9786526at2"/>
<keyword evidence="4" id="KW-1185">Reference proteome</keyword>
<dbReference type="EMBL" id="NPKJ01000073">
    <property type="protein sequence ID" value="PAQ05299.1"/>
    <property type="molecule type" value="Genomic_DNA"/>
</dbReference>
<name>A0A271LAY6_9HYPH</name>
<evidence type="ECO:0000313" key="4">
    <source>
        <dbReference type="Proteomes" id="UP000216442"/>
    </source>
</evidence>
<dbReference type="Proteomes" id="UP000216442">
    <property type="component" value="Unassembled WGS sequence"/>
</dbReference>
<accession>A0A271LAY6</accession>
<dbReference type="InterPro" id="IPR005119">
    <property type="entry name" value="LysR_subst-bd"/>
</dbReference>
<proteinExistence type="predicted"/>
<sequence length="102" mass="11466">MRRGEPRVNQDSRPNPSAHNGNAPPFRAGAGLSVLPDFLVREELAAGRLVQILPDWQLPSGGIYTVYPAARFRAPKVTMLWRCWSRLSGRWDQAGRGGDRRR</sequence>
<organism evidence="3 4">
    <name type="scientific">Mesorhizobium temperatum</name>
    <dbReference type="NCBI Taxonomy" id="241416"/>
    <lineage>
        <taxon>Bacteria</taxon>
        <taxon>Pseudomonadati</taxon>
        <taxon>Pseudomonadota</taxon>
        <taxon>Alphaproteobacteria</taxon>
        <taxon>Hyphomicrobiales</taxon>
        <taxon>Phyllobacteriaceae</taxon>
        <taxon>Mesorhizobium</taxon>
    </lineage>
</organism>
<feature type="domain" description="LysR substrate-binding" evidence="2">
    <location>
        <begin position="27"/>
        <end position="82"/>
    </location>
</feature>
<feature type="region of interest" description="Disordered" evidence="1">
    <location>
        <begin position="1"/>
        <end position="26"/>
    </location>
</feature>
<evidence type="ECO:0000313" key="3">
    <source>
        <dbReference type="EMBL" id="PAQ05299.1"/>
    </source>
</evidence>
<evidence type="ECO:0000256" key="1">
    <source>
        <dbReference type="SAM" id="MobiDB-lite"/>
    </source>
</evidence>
<dbReference type="AlphaFoldDB" id="A0A271LAY6"/>
<feature type="compositionally biased region" description="Polar residues" evidence="1">
    <location>
        <begin position="11"/>
        <end position="20"/>
    </location>
</feature>
<dbReference type="Pfam" id="PF03466">
    <property type="entry name" value="LysR_substrate"/>
    <property type="match status" value="1"/>
</dbReference>
<reference evidence="3 4" key="1">
    <citation type="submission" date="2017-08" db="EMBL/GenBank/DDBJ databases">
        <title>Mesorhizobium wenxinae sp. nov., a novel rhizobial species isolated from root nodules of chickpea (Cicer arietinum L.).</title>
        <authorList>
            <person name="Zhang J."/>
        </authorList>
    </citation>
    <scope>NUCLEOTIDE SEQUENCE [LARGE SCALE GENOMIC DNA]</scope>
    <source>
        <strain evidence="3 4">SDW018</strain>
    </source>
</reference>
<gene>
    <name evidence="3" type="ORF">CIT26_31395</name>
</gene>
<feature type="compositionally biased region" description="Basic and acidic residues" evidence="1">
    <location>
        <begin position="1"/>
        <end position="10"/>
    </location>
</feature>